<comment type="caution">
    <text evidence="2">The sequence shown here is derived from an EMBL/GenBank/DDBJ whole genome shotgun (WGS) entry which is preliminary data.</text>
</comment>
<dbReference type="EMBL" id="CAUJNA010002102">
    <property type="protein sequence ID" value="CAJ1390569.1"/>
    <property type="molecule type" value="Genomic_DNA"/>
</dbReference>
<evidence type="ECO:0000313" key="2">
    <source>
        <dbReference type="EMBL" id="CAJ1390569.1"/>
    </source>
</evidence>
<dbReference type="AlphaFoldDB" id="A0AA36IPN5"/>
<dbReference type="PANTHER" id="PTHR33361">
    <property type="entry name" value="GLR0591 PROTEIN"/>
    <property type="match status" value="1"/>
</dbReference>
<protein>
    <recommendedName>
        <fullName evidence="4">Angiotensin-converting enzyme</fullName>
    </recommendedName>
</protein>
<dbReference type="PANTHER" id="PTHR33361:SF2">
    <property type="entry name" value="DUF885 DOMAIN-CONTAINING PROTEIN"/>
    <property type="match status" value="1"/>
</dbReference>
<evidence type="ECO:0000313" key="3">
    <source>
        <dbReference type="Proteomes" id="UP001178507"/>
    </source>
</evidence>
<proteinExistence type="predicted"/>
<evidence type="ECO:0008006" key="4">
    <source>
        <dbReference type="Google" id="ProtNLM"/>
    </source>
</evidence>
<reference evidence="2" key="1">
    <citation type="submission" date="2023-08" db="EMBL/GenBank/DDBJ databases">
        <authorList>
            <person name="Chen Y."/>
            <person name="Shah S."/>
            <person name="Dougan E. K."/>
            <person name="Thang M."/>
            <person name="Chan C."/>
        </authorList>
    </citation>
    <scope>NUCLEOTIDE SEQUENCE</scope>
</reference>
<gene>
    <name evidence="2" type="ORF">EVOR1521_LOCUS15957</name>
</gene>
<dbReference type="InterPro" id="IPR010281">
    <property type="entry name" value="DUF885"/>
</dbReference>
<organism evidence="2 3">
    <name type="scientific">Effrenium voratum</name>
    <dbReference type="NCBI Taxonomy" id="2562239"/>
    <lineage>
        <taxon>Eukaryota</taxon>
        <taxon>Sar</taxon>
        <taxon>Alveolata</taxon>
        <taxon>Dinophyceae</taxon>
        <taxon>Suessiales</taxon>
        <taxon>Symbiodiniaceae</taxon>
        <taxon>Effrenium</taxon>
    </lineage>
</organism>
<dbReference type="Pfam" id="PF05960">
    <property type="entry name" value="DUF885"/>
    <property type="match status" value="1"/>
</dbReference>
<feature type="chain" id="PRO_5041370712" description="Angiotensin-converting enzyme" evidence="1">
    <location>
        <begin position="19"/>
        <end position="667"/>
    </location>
</feature>
<keyword evidence="1" id="KW-0732">Signal</keyword>
<name>A0AA36IPN5_9DINO</name>
<feature type="signal peptide" evidence="1">
    <location>
        <begin position="1"/>
        <end position="18"/>
    </location>
</feature>
<dbReference type="Proteomes" id="UP001178507">
    <property type="component" value="Unassembled WGS sequence"/>
</dbReference>
<sequence>MTMFWAISLMLWPGVATSATPQGACNPKTGDICDFEMDFETSIFIQRQKRATLAGAGTAPALPCSSSLSESTWEKRHKLNSVFFQLYGANMTQSGMAPFEVRPFWPDMSQSGSVKRLKLLKELKEELRMAFEVEGQTLYDKNVLNRMFLIVSERVRGEEIGGLPGVPIALALDLFAQDTTAGSQVPFYYYPGIYQFLTYAQTPSAKKIPEGLASFPQYLQQWTKLLKAAQEANVLPQMANYAVWKDTYLGATDWERSFPGLSEDQELLGALKTSLSEFQAALRALEPFILKAYGPGQEMGYSVLGKFGQEIFLWRLLGWGMDYDADTASQLATQAREGAEEMREWVVRGLSEAFGEEMDVEMALSMIQDQSGPLYYQHTSWDQMTDNLTLVYNNILKNTHLVFGTLSNCNCAVYPCQTLPKDVFGDEPCLANSPFPAFALVFPAFNEHDECVESQYLILGRSADCELNLTKGLACMDYMIPLMTPTMIHEGLGHWVQELQHWPAKCDPDLPAVSTFQEGWGTYAESLGFPLGVYDNSLWGKLSKVGWAMGRGLRMCRFFLEHDVNYKNMSRSEAIKEWNQYPFASPTLYDDNALDFIVNTGQRSTYFPTLQLMMKNRKKAQDSLGSKFSLPLFNKFMGLLTDQLTPAMVGESTEAFIKCSEANNCFG</sequence>
<accession>A0AA36IPN5</accession>
<evidence type="ECO:0000256" key="1">
    <source>
        <dbReference type="SAM" id="SignalP"/>
    </source>
</evidence>
<keyword evidence="3" id="KW-1185">Reference proteome</keyword>